<sequence>MGLAEGAPLAAITPNLTIDHHIPVEVAIVGDSLATSDSRAVLGRVVEGLGRWGPLRGHHRWPLLIPFHLGF</sequence>
<comment type="caution">
    <text evidence="1">The sequence shown here is derived from an EMBL/GenBank/DDBJ whole genome shotgun (WGS) entry which is preliminary data.</text>
</comment>
<organism evidence="1 2">
    <name type="scientific">Punica granatum</name>
    <name type="common">Pomegranate</name>
    <dbReference type="NCBI Taxonomy" id="22663"/>
    <lineage>
        <taxon>Eukaryota</taxon>
        <taxon>Viridiplantae</taxon>
        <taxon>Streptophyta</taxon>
        <taxon>Embryophyta</taxon>
        <taxon>Tracheophyta</taxon>
        <taxon>Spermatophyta</taxon>
        <taxon>Magnoliopsida</taxon>
        <taxon>eudicotyledons</taxon>
        <taxon>Gunneridae</taxon>
        <taxon>Pentapetalae</taxon>
        <taxon>rosids</taxon>
        <taxon>malvids</taxon>
        <taxon>Myrtales</taxon>
        <taxon>Lythraceae</taxon>
        <taxon>Punica</taxon>
    </lineage>
</organism>
<accession>A0A2I0KHQ9</accession>
<proteinExistence type="predicted"/>
<gene>
    <name evidence="1" type="ORF">CRG98_011651</name>
</gene>
<reference evidence="1 2" key="1">
    <citation type="submission" date="2017-11" db="EMBL/GenBank/DDBJ databases">
        <title>De-novo sequencing of pomegranate (Punica granatum L.) genome.</title>
        <authorList>
            <person name="Akparov Z."/>
            <person name="Amiraslanov A."/>
            <person name="Hajiyeva S."/>
            <person name="Abbasov M."/>
            <person name="Kaur K."/>
            <person name="Hamwieh A."/>
            <person name="Solovyev V."/>
            <person name="Salamov A."/>
            <person name="Braich B."/>
            <person name="Kosarev P."/>
            <person name="Mahmoud A."/>
            <person name="Hajiyev E."/>
            <person name="Babayeva S."/>
            <person name="Izzatullayeva V."/>
            <person name="Mammadov A."/>
            <person name="Mammadov A."/>
            <person name="Sharifova S."/>
            <person name="Ojaghi J."/>
            <person name="Eynullazada K."/>
            <person name="Bayramov B."/>
            <person name="Abdulazimova A."/>
            <person name="Shahmuradov I."/>
        </authorList>
    </citation>
    <scope>NUCLEOTIDE SEQUENCE [LARGE SCALE GENOMIC DNA]</scope>
    <source>
        <strain evidence="2">cv. AG2017</strain>
        <tissue evidence="1">Leaf</tissue>
    </source>
</reference>
<dbReference type="AlphaFoldDB" id="A0A2I0KHQ9"/>
<evidence type="ECO:0000313" key="2">
    <source>
        <dbReference type="Proteomes" id="UP000233551"/>
    </source>
</evidence>
<evidence type="ECO:0000313" key="1">
    <source>
        <dbReference type="EMBL" id="PKI68055.1"/>
    </source>
</evidence>
<keyword evidence="2" id="KW-1185">Reference proteome</keyword>
<name>A0A2I0KHQ9_PUNGR</name>
<protein>
    <submittedName>
        <fullName evidence="1">Uncharacterized protein</fullName>
    </submittedName>
</protein>
<dbReference type="EMBL" id="PGOL01000571">
    <property type="protein sequence ID" value="PKI68055.1"/>
    <property type="molecule type" value="Genomic_DNA"/>
</dbReference>
<dbReference type="Proteomes" id="UP000233551">
    <property type="component" value="Unassembled WGS sequence"/>
</dbReference>